<dbReference type="GO" id="GO:0012506">
    <property type="term" value="C:vesicle membrane"/>
    <property type="evidence" value="ECO:0007669"/>
    <property type="project" value="TreeGrafter"/>
</dbReference>
<evidence type="ECO:0000313" key="8">
    <source>
        <dbReference type="Proteomes" id="UP000316079"/>
    </source>
</evidence>
<comment type="domain">
    <text evidence="6">A pair of annexin repeats may form one binding site for calcium and phospholipid.</text>
</comment>
<organism evidence="7 8">
    <name type="scientific">Danionella cerebrum</name>
    <dbReference type="NCBI Taxonomy" id="2873325"/>
    <lineage>
        <taxon>Eukaryota</taxon>
        <taxon>Metazoa</taxon>
        <taxon>Chordata</taxon>
        <taxon>Craniata</taxon>
        <taxon>Vertebrata</taxon>
        <taxon>Euteleostomi</taxon>
        <taxon>Actinopterygii</taxon>
        <taxon>Neopterygii</taxon>
        <taxon>Teleostei</taxon>
        <taxon>Ostariophysi</taxon>
        <taxon>Cypriniformes</taxon>
        <taxon>Danionidae</taxon>
        <taxon>Danioninae</taxon>
        <taxon>Danionella</taxon>
    </lineage>
</organism>
<dbReference type="InterPro" id="IPR018502">
    <property type="entry name" value="Annexin_repeat"/>
</dbReference>
<comment type="similarity">
    <text evidence="1 6">Belongs to the annexin family.</text>
</comment>
<dbReference type="Pfam" id="PF00191">
    <property type="entry name" value="Annexin"/>
    <property type="match status" value="4"/>
</dbReference>
<dbReference type="GO" id="GO:0005634">
    <property type="term" value="C:nucleus"/>
    <property type="evidence" value="ECO:0007669"/>
    <property type="project" value="TreeGrafter"/>
</dbReference>
<dbReference type="InterPro" id="IPR018252">
    <property type="entry name" value="Annexin_repeat_CS"/>
</dbReference>
<dbReference type="AlphaFoldDB" id="A0A553Q6V4"/>
<dbReference type="PANTHER" id="PTHR10502">
    <property type="entry name" value="ANNEXIN"/>
    <property type="match status" value="1"/>
</dbReference>
<keyword evidence="8" id="KW-1185">Reference proteome</keyword>
<dbReference type="FunFam" id="1.10.220.10:FF:000002">
    <property type="entry name" value="Annexin"/>
    <property type="match status" value="1"/>
</dbReference>
<reference evidence="7 8" key="1">
    <citation type="journal article" date="2019" name="Sci. Data">
        <title>Hybrid genome assembly and annotation of Danionella translucida.</title>
        <authorList>
            <person name="Kadobianskyi M."/>
            <person name="Schulze L."/>
            <person name="Schuelke M."/>
            <person name="Judkewitz B."/>
        </authorList>
    </citation>
    <scope>NUCLEOTIDE SEQUENCE [LARGE SCALE GENOMIC DNA]</scope>
    <source>
        <strain evidence="7 8">Bolton</strain>
    </source>
</reference>
<dbReference type="PRINTS" id="PR00196">
    <property type="entry name" value="ANNEXIN"/>
</dbReference>
<dbReference type="PROSITE" id="PS00223">
    <property type="entry name" value="ANNEXIN_1"/>
    <property type="match status" value="1"/>
</dbReference>
<evidence type="ECO:0000256" key="4">
    <source>
        <dbReference type="ARBA" id="ARBA00023216"/>
    </source>
</evidence>
<dbReference type="GO" id="GO:0005886">
    <property type="term" value="C:plasma membrane"/>
    <property type="evidence" value="ECO:0007669"/>
    <property type="project" value="TreeGrafter"/>
</dbReference>
<evidence type="ECO:0000313" key="7">
    <source>
        <dbReference type="EMBL" id="TRY85665.1"/>
    </source>
</evidence>
<keyword evidence="3 6" id="KW-0106">Calcium</keyword>
<dbReference type="OrthoDB" id="2018507at2759"/>
<dbReference type="Gene3D" id="1.10.220.10">
    <property type="entry name" value="Annexin"/>
    <property type="match status" value="4"/>
</dbReference>
<dbReference type="GO" id="GO:0005509">
    <property type="term" value="F:calcium ion binding"/>
    <property type="evidence" value="ECO:0007669"/>
    <property type="project" value="InterPro"/>
</dbReference>
<dbReference type="FunFam" id="1.10.220.10:FF:000001">
    <property type="entry name" value="Annexin"/>
    <property type="match status" value="1"/>
</dbReference>
<dbReference type="GO" id="GO:0005544">
    <property type="term" value="F:calcium-dependent phospholipid binding"/>
    <property type="evidence" value="ECO:0007669"/>
    <property type="project" value="UniProtKB-KW"/>
</dbReference>
<keyword evidence="2 6" id="KW-0677">Repeat</keyword>
<dbReference type="PANTHER" id="PTHR10502:SF25">
    <property type="entry name" value="ANNEXIN A3"/>
    <property type="match status" value="1"/>
</dbReference>
<proteinExistence type="inferred from homology"/>
<evidence type="ECO:0000256" key="1">
    <source>
        <dbReference type="ARBA" id="ARBA00007831"/>
    </source>
</evidence>
<evidence type="ECO:0000256" key="2">
    <source>
        <dbReference type="ARBA" id="ARBA00022737"/>
    </source>
</evidence>
<dbReference type="GO" id="GO:0005737">
    <property type="term" value="C:cytoplasm"/>
    <property type="evidence" value="ECO:0007669"/>
    <property type="project" value="TreeGrafter"/>
</dbReference>
<dbReference type="SMART" id="SM00335">
    <property type="entry name" value="ANX"/>
    <property type="match status" value="4"/>
</dbReference>
<dbReference type="GO" id="GO:0001786">
    <property type="term" value="F:phosphatidylserine binding"/>
    <property type="evidence" value="ECO:0007669"/>
    <property type="project" value="TreeGrafter"/>
</dbReference>
<dbReference type="SUPFAM" id="SSF47874">
    <property type="entry name" value="Annexin"/>
    <property type="match status" value="1"/>
</dbReference>
<sequence length="481" mass="52821">MGDLWEELQSVANAAPTSYASAPGERGTIRAKADFNVGEDVAALRKAIEGLGTTEKTLIEILTQRSSSQKLAISKAYQDTTKRILVNDLKGDTHGEFEKVLVALARPPEVNDAKWMIKAMKGVGTDDNVVIEILSSRTNKQIRDLSAAMAEQTKKTLTQSIKHEVSGHYGKAILKLAEASRDENPSVNPNQAKEDAMALYKAGEKRLGTDESKFIEILCKRSFPQLRQTILEYKNISGKTLQKSIEKEMSGHLEQLLVAIVKCAVSTPAYFAEKLYKSMKGAGTDEKTLTRVMVSRGEIDMLDIRAEFKKLYQRSLYKEINSTASGARASLTPIMTMGSHCTKTKLGCQTGGLGNNKPPHRTYGESREPELYQLNGRGLPGPPQHEEEERCPNPIASRNTPSAILCFRTFGFVCGILRGDQCASETAALTLSFYVFASSAIGVDKDALSYASLGPSRTQVPGASARNMLNKRVEMRDRLEF</sequence>
<comment type="caution">
    <text evidence="7">The sequence shown here is derived from an EMBL/GenBank/DDBJ whole genome shotgun (WGS) entry which is preliminary data.</text>
</comment>
<dbReference type="InterPro" id="IPR001464">
    <property type="entry name" value="Annexin"/>
</dbReference>
<evidence type="ECO:0000256" key="5">
    <source>
        <dbReference type="ARBA" id="ARBA00023302"/>
    </source>
</evidence>
<gene>
    <name evidence="7" type="ORF">DNTS_020365</name>
</gene>
<dbReference type="FunFam" id="1.10.220.10:FF:000005">
    <property type="entry name" value="Annexin"/>
    <property type="match status" value="2"/>
</dbReference>
<dbReference type="PROSITE" id="PS51897">
    <property type="entry name" value="ANNEXIN_2"/>
    <property type="match status" value="4"/>
</dbReference>
<evidence type="ECO:0000256" key="6">
    <source>
        <dbReference type="RuleBase" id="RU003540"/>
    </source>
</evidence>
<dbReference type="Proteomes" id="UP000316079">
    <property type="component" value="Unassembled WGS sequence"/>
</dbReference>
<dbReference type="InterPro" id="IPR037104">
    <property type="entry name" value="Annexin_sf"/>
</dbReference>
<dbReference type="EMBL" id="SRMA01026265">
    <property type="protein sequence ID" value="TRY85665.1"/>
    <property type="molecule type" value="Genomic_DNA"/>
</dbReference>
<protein>
    <recommendedName>
        <fullName evidence="6">Annexin</fullName>
    </recommendedName>
</protein>
<accession>A0A553Q6V4</accession>
<name>A0A553Q6V4_9TELE</name>
<evidence type="ECO:0000256" key="3">
    <source>
        <dbReference type="ARBA" id="ARBA00022837"/>
    </source>
</evidence>
<keyword evidence="4 6" id="KW-0041">Annexin</keyword>
<keyword evidence="5 6" id="KW-0111">Calcium/phospholipid-binding</keyword>